<evidence type="ECO:0000313" key="1">
    <source>
        <dbReference type="EMBL" id="KAF9471708.1"/>
    </source>
</evidence>
<dbReference type="Proteomes" id="UP000807469">
    <property type="component" value="Unassembled WGS sequence"/>
</dbReference>
<name>A0A9P5YKX2_9AGAR</name>
<organism evidence="1 2">
    <name type="scientific">Pholiota conissans</name>
    <dbReference type="NCBI Taxonomy" id="109636"/>
    <lineage>
        <taxon>Eukaryota</taxon>
        <taxon>Fungi</taxon>
        <taxon>Dikarya</taxon>
        <taxon>Basidiomycota</taxon>
        <taxon>Agaricomycotina</taxon>
        <taxon>Agaricomycetes</taxon>
        <taxon>Agaricomycetidae</taxon>
        <taxon>Agaricales</taxon>
        <taxon>Agaricineae</taxon>
        <taxon>Strophariaceae</taxon>
        <taxon>Pholiota</taxon>
    </lineage>
</organism>
<sequence length="113" mass="12926">EDLSARTGCWLFIGAQHATARGSAIHYSSARLRRDAGDALDSFAEEFCTMMNHMTDVRRRDTLEVRRNLEEITSAKAALEKRMEELESQSVNRDTLLLRYKEMFGDIQIPSSE</sequence>
<protein>
    <submittedName>
        <fullName evidence="1">Uncharacterized protein</fullName>
    </submittedName>
</protein>
<dbReference type="AlphaFoldDB" id="A0A9P5YKX2"/>
<gene>
    <name evidence="1" type="ORF">BDN70DRAFT_819666</name>
</gene>
<feature type="non-terminal residue" evidence="1">
    <location>
        <position position="1"/>
    </location>
</feature>
<dbReference type="OrthoDB" id="3060861at2759"/>
<comment type="caution">
    <text evidence="1">The sequence shown here is derived from an EMBL/GenBank/DDBJ whole genome shotgun (WGS) entry which is preliminary data.</text>
</comment>
<keyword evidence="2" id="KW-1185">Reference proteome</keyword>
<accession>A0A9P5YKX2</accession>
<dbReference type="EMBL" id="MU155636">
    <property type="protein sequence ID" value="KAF9471708.1"/>
    <property type="molecule type" value="Genomic_DNA"/>
</dbReference>
<evidence type="ECO:0000313" key="2">
    <source>
        <dbReference type="Proteomes" id="UP000807469"/>
    </source>
</evidence>
<reference evidence="1" key="1">
    <citation type="submission" date="2020-11" db="EMBL/GenBank/DDBJ databases">
        <authorList>
            <consortium name="DOE Joint Genome Institute"/>
            <person name="Ahrendt S."/>
            <person name="Riley R."/>
            <person name="Andreopoulos W."/>
            <person name="Labutti K."/>
            <person name="Pangilinan J."/>
            <person name="Ruiz-Duenas F.J."/>
            <person name="Barrasa J.M."/>
            <person name="Sanchez-Garcia M."/>
            <person name="Camarero S."/>
            <person name="Miyauchi S."/>
            <person name="Serrano A."/>
            <person name="Linde D."/>
            <person name="Babiker R."/>
            <person name="Drula E."/>
            <person name="Ayuso-Fernandez I."/>
            <person name="Pacheco R."/>
            <person name="Padilla G."/>
            <person name="Ferreira P."/>
            <person name="Barriuso J."/>
            <person name="Kellner H."/>
            <person name="Castanera R."/>
            <person name="Alfaro M."/>
            <person name="Ramirez L."/>
            <person name="Pisabarro A.G."/>
            <person name="Kuo A."/>
            <person name="Tritt A."/>
            <person name="Lipzen A."/>
            <person name="He G."/>
            <person name="Yan M."/>
            <person name="Ng V."/>
            <person name="Cullen D."/>
            <person name="Martin F."/>
            <person name="Rosso M.-N."/>
            <person name="Henrissat B."/>
            <person name="Hibbett D."/>
            <person name="Martinez A.T."/>
            <person name="Grigoriev I.V."/>
        </authorList>
    </citation>
    <scope>NUCLEOTIDE SEQUENCE</scope>
    <source>
        <strain evidence="1">CIRM-BRFM 674</strain>
    </source>
</reference>
<proteinExistence type="predicted"/>